<dbReference type="InterPro" id="IPR001841">
    <property type="entry name" value="Znf_RING"/>
</dbReference>
<protein>
    <recommendedName>
        <fullName evidence="6">RING-type domain-containing protein</fullName>
    </recommendedName>
</protein>
<dbReference type="PANTHER" id="PTHR22791:SF6">
    <property type="entry name" value="RING-TYPE DOMAIN-CONTAINING PROTEIN"/>
    <property type="match status" value="1"/>
</dbReference>
<keyword evidence="2 4" id="KW-0863">Zinc-finger</keyword>
<dbReference type="Pfam" id="PF13639">
    <property type="entry name" value="zf-RING_2"/>
    <property type="match status" value="1"/>
</dbReference>
<evidence type="ECO:0000313" key="8">
    <source>
        <dbReference type="Proteomes" id="UP001381693"/>
    </source>
</evidence>
<dbReference type="InterPro" id="IPR029000">
    <property type="entry name" value="Cyclophilin-like_dom_sf"/>
</dbReference>
<evidence type="ECO:0000256" key="1">
    <source>
        <dbReference type="ARBA" id="ARBA00022723"/>
    </source>
</evidence>
<dbReference type="SUPFAM" id="SSF57850">
    <property type="entry name" value="RING/U-box"/>
    <property type="match status" value="1"/>
</dbReference>
<evidence type="ECO:0000313" key="7">
    <source>
        <dbReference type="EMBL" id="KAK7085381.1"/>
    </source>
</evidence>
<dbReference type="Gene3D" id="3.30.40.10">
    <property type="entry name" value="Zinc/RING finger domain, C3HC4 (zinc finger)"/>
    <property type="match status" value="1"/>
</dbReference>
<dbReference type="EMBL" id="JAXCGZ010001074">
    <property type="protein sequence ID" value="KAK7085381.1"/>
    <property type="molecule type" value="Genomic_DNA"/>
</dbReference>
<evidence type="ECO:0000256" key="4">
    <source>
        <dbReference type="PROSITE-ProRule" id="PRU00175"/>
    </source>
</evidence>
<evidence type="ECO:0000256" key="5">
    <source>
        <dbReference type="SAM" id="Coils"/>
    </source>
</evidence>
<feature type="domain" description="RING-type" evidence="6">
    <location>
        <begin position="10"/>
        <end position="55"/>
    </location>
</feature>
<keyword evidence="1" id="KW-0479">Metal-binding</keyword>
<proteinExistence type="predicted"/>
<evidence type="ECO:0000256" key="2">
    <source>
        <dbReference type="ARBA" id="ARBA00022771"/>
    </source>
</evidence>
<dbReference type="InterPro" id="IPR051435">
    <property type="entry name" value="RING_finger_E3_ubiq-ligases"/>
</dbReference>
<keyword evidence="5" id="KW-0175">Coiled coil</keyword>
<gene>
    <name evidence="7" type="ORF">SK128_002300</name>
</gene>
<dbReference type="GO" id="GO:0008270">
    <property type="term" value="F:zinc ion binding"/>
    <property type="evidence" value="ECO:0007669"/>
    <property type="project" value="UniProtKB-KW"/>
</dbReference>
<evidence type="ECO:0000259" key="6">
    <source>
        <dbReference type="PROSITE" id="PS50089"/>
    </source>
</evidence>
<comment type="caution">
    <text evidence="7">The sequence shown here is derived from an EMBL/GenBank/DDBJ whole genome shotgun (WGS) entry which is preliminary data.</text>
</comment>
<accession>A0AAN8XJJ2</accession>
<name>A0AAN8XJJ2_HALRR</name>
<keyword evidence="3" id="KW-0862">Zinc</keyword>
<reference evidence="7 8" key="1">
    <citation type="submission" date="2023-11" db="EMBL/GenBank/DDBJ databases">
        <title>Halocaridina rubra genome assembly.</title>
        <authorList>
            <person name="Smith C."/>
        </authorList>
    </citation>
    <scope>NUCLEOTIDE SEQUENCE [LARGE SCALE GENOMIC DNA]</scope>
    <source>
        <strain evidence="7">EP-1</strain>
        <tissue evidence="7">Whole</tissue>
    </source>
</reference>
<feature type="coiled-coil region" evidence="5">
    <location>
        <begin position="149"/>
        <end position="183"/>
    </location>
</feature>
<evidence type="ECO:0000256" key="3">
    <source>
        <dbReference type="ARBA" id="ARBA00022833"/>
    </source>
</evidence>
<sequence length="473" mass="53301">MNTNEEDSNCTVCYEAFDENVHSPRTLRCGHTICTPCIDELLKKSVSHRLCPECRKVLKVTDSSHLPVSYTILRLSRALAKTAPKVQIQVVDNNTCMQHGAPTISWCPSSDKWHCFKCVHEDNCEDLLSVPEAFLHIKQNYSLSIDSKVSELDGHIEFLENECGNIQREIASLQIRTKELKKDLERGNEWQKRLDLDEALLVEASSTSRMMKSIKRLKGHVAECDSWMKKSKEYVGDHIAAGLSNISSSLDISSLADKLRILNVAYFVHENDKFEGKRWGKLVVDNKYLIMHSLEDKTPPDNAVIIKFKDAIDALSGESLAFFEICKDDKYEGRVYMEMFGQTPRAKQFLKLCTGEDGISYKDFALLDSCDKRHQFLRTGNKIKRAPLVEGVTNGGEYSKVVSPGMLLGSRNYGSLCAQCDIVLKCYSRFEHDCAFGMVVEGLSLLYGVSESNNAVRPVISITNCGIVIHKLY</sequence>
<dbReference type="SUPFAM" id="SSF50891">
    <property type="entry name" value="Cyclophilin-like"/>
    <property type="match status" value="1"/>
</dbReference>
<dbReference type="GO" id="GO:0061630">
    <property type="term" value="F:ubiquitin protein ligase activity"/>
    <property type="evidence" value="ECO:0007669"/>
    <property type="project" value="TreeGrafter"/>
</dbReference>
<dbReference type="PROSITE" id="PS50089">
    <property type="entry name" value="ZF_RING_2"/>
    <property type="match status" value="1"/>
</dbReference>
<organism evidence="7 8">
    <name type="scientific">Halocaridina rubra</name>
    <name type="common">Hawaiian red shrimp</name>
    <dbReference type="NCBI Taxonomy" id="373956"/>
    <lineage>
        <taxon>Eukaryota</taxon>
        <taxon>Metazoa</taxon>
        <taxon>Ecdysozoa</taxon>
        <taxon>Arthropoda</taxon>
        <taxon>Crustacea</taxon>
        <taxon>Multicrustacea</taxon>
        <taxon>Malacostraca</taxon>
        <taxon>Eumalacostraca</taxon>
        <taxon>Eucarida</taxon>
        <taxon>Decapoda</taxon>
        <taxon>Pleocyemata</taxon>
        <taxon>Caridea</taxon>
        <taxon>Atyoidea</taxon>
        <taxon>Atyidae</taxon>
        <taxon>Halocaridina</taxon>
    </lineage>
</organism>
<dbReference type="SMART" id="SM00184">
    <property type="entry name" value="RING"/>
    <property type="match status" value="1"/>
</dbReference>
<dbReference type="Proteomes" id="UP001381693">
    <property type="component" value="Unassembled WGS sequence"/>
</dbReference>
<dbReference type="GO" id="GO:0016567">
    <property type="term" value="P:protein ubiquitination"/>
    <property type="evidence" value="ECO:0007669"/>
    <property type="project" value="TreeGrafter"/>
</dbReference>
<dbReference type="AlphaFoldDB" id="A0AAN8XJJ2"/>
<keyword evidence="8" id="KW-1185">Reference proteome</keyword>
<dbReference type="PANTHER" id="PTHR22791">
    <property type="entry name" value="RING-TYPE DOMAIN-CONTAINING PROTEIN"/>
    <property type="match status" value="1"/>
</dbReference>
<dbReference type="PROSITE" id="PS00518">
    <property type="entry name" value="ZF_RING_1"/>
    <property type="match status" value="1"/>
</dbReference>
<dbReference type="InterPro" id="IPR013083">
    <property type="entry name" value="Znf_RING/FYVE/PHD"/>
</dbReference>
<dbReference type="InterPro" id="IPR017907">
    <property type="entry name" value="Znf_RING_CS"/>
</dbReference>